<dbReference type="PANTHER" id="PTHR42713">
    <property type="entry name" value="HISTIDINE KINASE-RELATED"/>
    <property type="match status" value="1"/>
</dbReference>
<comment type="subcellular location">
    <subcellularLocation>
        <location evidence="1">Cytoplasm</location>
    </subcellularLocation>
</comment>
<dbReference type="EMBL" id="WUBJ01000006">
    <property type="protein sequence ID" value="MWV56422.1"/>
    <property type="molecule type" value="Genomic_DNA"/>
</dbReference>
<dbReference type="CDD" id="cd17536">
    <property type="entry name" value="REC_YesN-like"/>
    <property type="match status" value="1"/>
</dbReference>
<keyword evidence="13" id="KW-1185">Reference proteome</keyword>
<evidence type="ECO:0000256" key="2">
    <source>
        <dbReference type="ARBA" id="ARBA00022490"/>
    </source>
</evidence>
<reference evidence="12 14" key="1">
    <citation type="submission" date="2019-10" db="EMBL/GenBank/DDBJ databases">
        <title>Streptococcis sp, isolated from the respiratory tract of Marmot.</title>
        <authorList>
            <person name="Zhang G."/>
        </authorList>
    </citation>
    <scope>NUCLEOTIDE SEQUENCE [LARGE SCALE GENOMIC DNA]</scope>
    <source>
        <strain evidence="14">zg-70</strain>
        <strain evidence="12">Zg-70</strain>
    </source>
</reference>
<evidence type="ECO:0000313" key="11">
    <source>
        <dbReference type="EMBL" id="MTB64435.1"/>
    </source>
</evidence>
<protein>
    <submittedName>
        <fullName evidence="12">Helix-turn-helix domain-containing protein</fullName>
    </submittedName>
</protein>
<dbReference type="InterPro" id="IPR051552">
    <property type="entry name" value="HptR"/>
</dbReference>
<dbReference type="InterPro" id="IPR020449">
    <property type="entry name" value="Tscrpt_reg_AraC-type_HTH"/>
</dbReference>
<comment type="caution">
    <text evidence="12">The sequence shown here is derived from an EMBL/GenBank/DDBJ whole genome shotgun (WGS) entry which is preliminary data.</text>
</comment>
<keyword evidence="3 8" id="KW-0597">Phosphoprotein</keyword>
<dbReference type="SUPFAM" id="SSF52172">
    <property type="entry name" value="CheY-like"/>
    <property type="match status" value="1"/>
</dbReference>
<dbReference type="GO" id="GO:0003700">
    <property type="term" value="F:DNA-binding transcription factor activity"/>
    <property type="evidence" value="ECO:0007669"/>
    <property type="project" value="InterPro"/>
</dbReference>
<gene>
    <name evidence="11" type="ORF">GGG87_05460</name>
    <name evidence="12" type="ORF">GGH11_05495</name>
</gene>
<keyword evidence="5" id="KW-0805">Transcription regulation</keyword>
<dbReference type="Pfam" id="PF00072">
    <property type="entry name" value="Response_reg"/>
    <property type="match status" value="1"/>
</dbReference>
<dbReference type="InterPro" id="IPR018060">
    <property type="entry name" value="HTH_AraC"/>
</dbReference>
<organism evidence="12 14">
    <name type="scientific">Streptococcus zhangguiae</name>
    <dbReference type="NCBI Taxonomy" id="2664091"/>
    <lineage>
        <taxon>Bacteria</taxon>
        <taxon>Bacillati</taxon>
        <taxon>Bacillota</taxon>
        <taxon>Bacilli</taxon>
        <taxon>Lactobacillales</taxon>
        <taxon>Streptococcaceae</taxon>
        <taxon>Streptococcus</taxon>
    </lineage>
</organism>
<evidence type="ECO:0000313" key="12">
    <source>
        <dbReference type="EMBL" id="MWV56422.1"/>
    </source>
</evidence>
<evidence type="ECO:0000259" key="10">
    <source>
        <dbReference type="PROSITE" id="PS50110"/>
    </source>
</evidence>
<dbReference type="PANTHER" id="PTHR42713:SF3">
    <property type="entry name" value="TRANSCRIPTIONAL REGULATORY PROTEIN HPTR"/>
    <property type="match status" value="1"/>
</dbReference>
<dbReference type="Proteomes" id="UP000435423">
    <property type="component" value="Unassembled WGS sequence"/>
</dbReference>
<reference evidence="11 13" key="2">
    <citation type="submission" date="2019-11" db="EMBL/GenBank/DDBJ databases">
        <title>Streptococcis sp. isolated from the respiratory tract of Marmot.</title>
        <authorList>
            <person name="Zhang G."/>
        </authorList>
    </citation>
    <scope>NUCLEOTIDE SEQUENCE [LARGE SCALE GENOMIC DNA]</scope>
    <source>
        <strain evidence="11">Zg-86</strain>
        <strain evidence="13">zg-86</strain>
    </source>
</reference>
<dbReference type="PRINTS" id="PR00032">
    <property type="entry name" value="HTHARAC"/>
</dbReference>
<feature type="domain" description="HTH araC/xylS-type" evidence="9">
    <location>
        <begin position="153"/>
        <end position="252"/>
    </location>
</feature>
<evidence type="ECO:0000256" key="5">
    <source>
        <dbReference type="ARBA" id="ARBA00023015"/>
    </source>
</evidence>
<dbReference type="GO" id="GO:0005737">
    <property type="term" value="C:cytoplasm"/>
    <property type="evidence" value="ECO:0007669"/>
    <property type="project" value="UniProtKB-SubCell"/>
</dbReference>
<dbReference type="EMBL" id="WLCG01000007">
    <property type="protein sequence ID" value="MTB64435.1"/>
    <property type="molecule type" value="Genomic_DNA"/>
</dbReference>
<feature type="modified residue" description="4-aspartylphosphate" evidence="8">
    <location>
        <position position="55"/>
    </location>
</feature>
<dbReference type="AlphaFoldDB" id="A0A6I4RTU6"/>
<evidence type="ECO:0000256" key="4">
    <source>
        <dbReference type="ARBA" id="ARBA00023012"/>
    </source>
</evidence>
<dbReference type="GO" id="GO:0043565">
    <property type="term" value="F:sequence-specific DNA binding"/>
    <property type="evidence" value="ECO:0007669"/>
    <property type="project" value="InterPro"/>
</dbReference>
<accession>A0A6I4RTU6</accession>
<dbReference type="Gene3D" id="3.40.50.2300">
    <property type="match status" value="1"/>
</dbReference>
<dbReference type="Pfam" id="PF12833">
    <property type="entry name" value="HTH_18"/>
    <property type="match status" value="1"/>
</dbReference>
<evidence type="ECO:0000259" key="9">
    <source>
        <dbReference type="PROSITE" id="PS01124"/>
    </source>
</evidence>
<dbReference type="SUPFAM" id="SSF46689">
    <property type="entry name" value="Homeodomain-like"/>
    <property type="match status" value="2"/>
</dbReference>
<keyword evidence="6" id="KW-0238">DNA-binding</keyword>
<evidence type="ECO:0000256" key="3">
    <source>
        <dbReference type="ARBA" id="ARBA00022553"/>
    </source>
</evidence>
<sequence length="259" mass="30449">MYKLIIVEDEHLIRKWLSLAVDYSMLGIEVVGLASHGQEGMSLIRDLQPDIVLTDITMPIMDAFMMFEVTADISYEKIILSGYNDFENAKRAMKFGVCDFISKPIDAEELESCLRTVVERLKVNSVNSLPFKQEYQQFVQEFNTLSSQNTLIQRLLGWVREHYQEHFTIADIAREFGYSESYLYRLIKENLSITLHEYILQYRLKQAVEMMYRFPDMKIYEIADKVGISDYKYFGKLFKNYFGVSPTEFKETEQIKKMS</sequence>
<keyword evidence="7" id="KW-0804">Transcription</keyword>
<keyword evidence="4" id="KW-0902">Two-component regulatory system</keyword>
<dbReference type="SMART" id="SM00342">
    <property type="entry name" value="HTH_ARAC"/>
    <property type="match status" value="1"/>
</dbReference>
<keyword evidence="2" id="KW-0963">Cytoplasm</keyword>
<dbReference type="InterPro" id="IPR011006">
    <property type="entry name" value="CheY-like_superfamily"/>
</dbReference>
<dbReference type="InterPro" id="IPR009057">
    <property type="entry name" value="Homeodomain-like_sf"/>
</dbReference>
<evidence type="ECO:0000256" key="6">
    <source>
        <dbReference type="ARBA" id="ARBA00023125"/>
    </source>
</evidence>
<evidence type="ECO:0000256" key="1">
    <source>
        <dbReference type="ARBA" id="ARBA00004496"/>
    </source>
</evidence>
<dbReference type="PROSITE" id="PS50110">
    <property type="entry name" value="RESPONSE_REGULATORY"/>
    <property type="match status" value="1"/>
</dbReference>
<name>A0A6I4RTU6_9STRE</name>
<evidence type="ECO:0000313" key="14">
    <source>
        <dbReference type="Proteomes" id="UP000435423"/>
    </source>
</evidence>
<proteinExistence type="predicted"/>
<dbReference type="InterPro" id="IPR001789">
    <property type="entry name" value="Sig_transdc_resp-reg_receiver"/>
</dbReference>
<dbReference type="PROSITE" id="PS00041">
    <property type="entry name" value="HTH_ARAC_FAMILY_1"/>
    <property type="match status" value="1"/>
</dbReference>
<evidence type="ECO:0000313" key="13">
    <source>
        <dbReference type="Proteomes" id="UP000435060"/>
    </source>
</evidence>
<dbReference type="Gene3D" id="1.10.10.60">
    <property type="entry name" value="Homeodomain-like"/>
    <property type="match status" value="2"/>
</dbReference>
<feature type="domain" description="Response regulatory" evidence="10">
    <location>
        <begin position="3"/>
        <end position="118"/>
    </location>
</feature>
<dbReference type="PROSITE" id="PS01124">
    <property type="entry name" value="HTH_ARAC_FAMILY_2"/>
    <property type="match status" value="1"/>
</dbReference>
<evidence type="ECO:0000256" key="8">
    <source>
        <dbReference type="PROSITE-ProRule" id="PRU00169"/>
    </source>
</evidence>
<evidence type="ECO:0000256" key="7">
    <source>
        <dbReference type="ARBA" id="ARBA00023163"/>
    </source>
</evidence>
<dbReference type="SMART" id="SM00448">
    <property type="entry name" value="REC"/>
    <property type="match status" value="1"/>
</dbReference>
<dbReference type="Proteomes" id="UP000435060">
    <property type="component" value="Unassembled WGS sequence"/>
</dbReference>
<dbReference type="GO" id="GO:0000160">
    <property type="term" value="P:phosphorelay signal transduction system"/>
    <property type="evidence" value="ECO:0007669"/>
    <property type="project" value="UniProtKB-KW"/>
</dbReference>
<dbReference type="RefSeq" id="WP_154608533.1">
    <property type="nucleotide sequence ID" value="NZ_CP072115.1"/>
</dbReference>
<dbReference type="InterPro" id="IPR018062">
    <property type="entry name" value="HTH_AraC-typ_CS"/>
</dbReference>